<sequence>MGGMTLQSLSLRMRPDWISTAAGRTPWGVTTRVERKAQTGFWLAKVMVVRLLVYAILTVLRRCPWVLSAP</sequence>
<comment type="caution">
    <text evidence="1">The sequence shown here is derived from an EMBL/GenBank/DDBJ whole genome shotgun (WGS) entry which is preliminary data.</text>
</comment>
<evidence type="ECO:0000313" key="1">
    <source>
        <dbReference type="EMBL" id="CBI08034.1"/>
    </source>
</evidence>
<reference evidence="1" key="1">
    <citation type="submission" date="2009-10" db="EMBL/GenBank/DDBJ databases">
        <title>Diversity of trophic interactions inside an arsenic-rich microbial ecosystem.</title>
        <authorList>
            <person name="Bertin P.N."/>
            <person name="Heinrich-Salmeron A."/>
            <person name="Pelletier E."/>
            <person name="Goulhen-Chollet F."/>
            <person name="Arsene-Ploetze F."/>
            <person name="Gallien S."/>
            <person name="Calteau A."/>
            <person name="Vallenet D."/>
            <person name="Casiot C."/>
            <person name="Chane-Woon-Ming B."/>
            <person name="Giloteaux L."/>
            <person name="Barakat M."/>
            <person name="Bonnefoy V."/>
            <person name="Bruneel O."/>
            <person name="Chandler M."/>
            <person name="Cleiss J."/>
            <person name="Duran R."/>
            <person name="Elbaz-Poulichet F."/>
            <person name="Fonknechten N."/>
            <person name="Lauga B."/>
            <person name="Mornico D."/>
            <person name="Ortet P."/>
            <person name="Schaeffer C."/>
            <person name="Siguier P."/>
            <person name="Alexander Thil Smith A."/>
            <person name="Van Dorsselaer A."/>
            <person name="Weissenbach J."/>
            <person name="Medigue C."/>
            <person name="Le Paslier D."/>
        </authorList>
    </citation>
    <scope>NUCLEOTIDE SEQUENCE</scope>
</reference>
<organism evidence="1">
    <name type="scientific">mine drainage metagenome</name>
    <dbReference type="NCBI Taxonomy" id="410659"/>
    <lineage>
        <taxon>unclassified sequences</taxon>
        <taxon>metagenomes</taxon>
        <taxon>ecological metagenomes</taxon>
    </lineage>
</organism>
<dbReference type="AlphaFoldDB" id="E6QLB4"/>
<protein>
    <submittedName>
        <fullName evidence="1">Uncharacterized protein</fullName>
    </submittedName>
</protein>
<proteinExistence type="predicted"/>
<gene>
    <name evidence="1" type="ORF">CARN6_1458</name>
</gene>
<accession>E6QLB4</accession>
<name>E6QLB4_9ZZZZ</name>
<dbReference type="EMBL" id="CABQ01000176">
    <property type="protein sequence ID" value="CBI08034.1"/>
    <property type="molecule type" value="Genomic_DNA"/>
</dbReference>